<dbReference type="AlphaFoldDB" id="A0A1V3ISW9"/>
<dbReference type="RefSeq" id="WP_077474147.1">
    <property type="nucleotide sequence ID" value="NZ_MLHK01000034.1"/>
</dbReference>
<keyword evidence="2" id="KW-0863">Zinc-finger</keyword>
<evidence type="ECO:0000256" key="1">
    <source>
        <dbReference type="ARBA" id="ARBA00022723"/>
    </source>
</evidence>
<evidence type="ECO:0000313" key="6">
    <source>
        <dbReference type="EMBL" id="OOF45263.1"/>
    </source>
</evidence>
<dbReference type="GO" id="GO:1900378">
    <property type="term" value="P:positive regulation of secondary metabolite biosynthetic process"/>
    <property type="evidence" value="ECO:0007669"/>
    <property type="project" value="TreeGrafter"/>
</dbReference>
<dbReference type="InterPro" id="IPR000962">
    <property type="entry name" value="Znf_DskA_TraR"/>
</dbReference>
<dbReference type="EMBL" id="MLHK01000034">
    <property type="protein sequence ID" value="OOF45263.1"/>
    <property type="molecule type" value="Genomic_DNA"/>
</dbReference>
<evidence type="ECO:0000256" key="3">
    <source>
        <dbReference type="ARBA" id="ARBA00022833"/>
    </source>
</evidence>
<dbReference type="PANTHER" id="PTHR38777">
    <property type="entry name" value="FELS-2 PROPHAGE PROTEIN"/>
    <property type="match status" value="1"/>
</dbReference>
<dbReference type="Pfam" id="PF01258">
    <property type="entry name" value="zf-dskA_traR"/>
    <property type="match status" value="1"/>
</dbReference>
<dbReference type="SUPFAM" id="SSF57716">
    <property type="entry name" value="Glucocorticoid receptor-like (DNA-binding domain)"/>
    <property type="match status" value="1"/>
</dbReference>
<dbReference type="Proteomes" id="UP000188728">
    <property type="component" value="Unassembled WGS sequence"/>
</dbReference>
<keyword evidence="1" id="KW-0479">Metal-binding</keyword>
<proteinExistence type="predicted"/>
<dbReference type="PROSITE" id="PS51128">
    <property type="entry name" value="ZF_DKSA_2"/>
    <property type="match status" value="1"/>
</dbReference>
<dbReference type="Gene3D" id="1.20.120.910">
    <property type="entry name" value="DksA, coiled-coil domain"/>
    <property type="match status" value="1"/>
</dbReference>
<keyword evidence="3" id="KW-0862">Zinc</keyword>
<dbReference type="InterPro" id="IPR012783">
    <property type="entry name" value="Znf_C4_TraR"/>
</dbReference>
<protein>
    <submittedName>
        <fullName evidence="6">Molecular chaperone DnaK</fullName>
    </submittedName>
</protein>
<organism evidence="6 7">
    <name type="scientific">Rodentibacter trehalosifermentans</name>
    <dbReference type="NCBI Taxonomy" id="1908263"/>
    <lineage>
        <taxon>Bacteria</taxon>
        <taxon>Pseudomonadati</taxon>
        <taxon>Pseudomonadota</taxon>
        <taxon>Gammaproteobacteria</taxon>
        <taxon>Pasteurellales</taxon>
        <taxon>Pasteurellaceae</taxon>
        <taxon>Rodentibacter</taxon>
    </lineage>
</organism>
<comment type="caution">
    <text evidence="6">The sequence shown here is derived from an EMBL/GenBank/DDBJ whole genome shotgun (WGS) entry which is preliminary data.</text>
</comment>
<evidence type="ECO:0000256" key="2">
    <source>
        <dbReference type="ARBA" id="ARBA00022771"/>
    </source>
</evidence>
<evidence type="ECO:0000259" key="5">
    <source>
        <dbReference type="Pfam" id="PF01258"/>
    </source>
</evidence>
<dbReference type="PANTHER" id="PTHR38777:SF1">
    <property type="entry name" value="DNAK SUPPRESSOR PROTEIN"/>
    <property type="match status" value="1"/>
</dbReference>
<evidence type="ECO:0000313" key="7">
    <source>
        <dbReference type="Proteomes" id="UP000188728"/>
    </source>
</evidence>
<dbReference type="GO" id="GO:0008270">
    <property type="term" value="F:zinc ion binding"/>
    <property type="evidence" value="ECO:0007669"/>
    <property type="project" value="UniProtKB-KW"/>
</dbReference>
<evidence type="ECO:0000256" key="4">
    <source>
        <dbReference type="PROSITE-ProRule" id="PRU00510"/>
    </source>
</evidence>
<name>A0A1V3ISW9_9PAST</name>
<accession>A0A1V3ISW9</accession>
<sequence length="71" mass="8650">MTDQFDRAQQLEEIHREIALKKHRTFKAVSRLYCEDCDSPIPEKRRQTIQGVTRCVICQEQEEKRQRNFRK</sequence>
<reference evidence="6 7" key="1">
    <citation type="submission" date="2016-10" db="EMBL/GenBank/DDBJ databases">
        <title>Rodentibacter gen. nov. and new species.</title>
        <authorList>
            <person name="Christensen H."/>
        </authorList>
    </citation>
    <scope>NUCLEOTIDE SEQUENCE [LARGE SCALE GENOMIC DNA]</scope>
    <source>
        <strain evidence="6 7">H1983213011</strain>
    </source>
</reference>
<feature type="domain" description="Zinc finger DksA/TraR C4-type" evidence="5">
    <location>
        <begin position="33"/>
        <end position="64"/>
    </location>
</feature>
<feature type="zinc finger region" description="dksA C4-type" evidence="4">
    <location>
        <begin position="34"/>
        <end position="58"/>
    </location>
</feature>
<gene>
    <name evidence="6" type="ORF">BKK51_06845</name>
</gene>
<dbReference type="NCBIfam" id="TIGR02419">
    <property type="entry name" value="C4_traR_proteo"/>
    <property type="match status" value="1"/>
</dbReference>